<accession>A0A3S1B3A2</accession>
<evidence type="ECO:0000313" key="7">
    <source>
        <dbReference type="EMBL" id="RUS78865.1"/>
    </source>
</evidence>
<keyword evidence="3 5" id="KW-1133">Transmembrane helix</keyword>
<feature type="transmembrane region" description="Helical" evidence="5">
    <location>
        <begin position="34"/>
        <end position="58"/>
    </location>
</feature>
<sequence>HIPAVIWYTSAIFGFPGNILILILANRMKLTPSLLYLIFLAIFDLCCLFVPCIIIFYFQLLLPLGIPFEVVFVFSFTCKICSNWLLAFLSLERCIAVCFPIRKKI</sequence>
<name>A0A3S1B3A2_ELYCH</name>
<evidence type="ECO:0000313" key="8">
    <source>
        <dbReference type="Proteomes" id="UP000271974"/>
    </source>
</evidence>
<protein>
    <recommendedName>
        <fullName evidence="6">G-protein coupled receptors family 1 profile domain-containing protein</fullName>
    </recommendedName>
</protein>
<keyword evidence="2 5" id="KW-0812">Transmembrane</keyword>
<dbReference type="PANTHER" id="PTHR46641">
    <property type="entry name" value="FMRFAMIDE RECEPTOR-RELATED"/>
    <property type="match status" value="1"/>
</dbReference>
<evidence type="ECO:0000256" key="3">
    <source>
        <dbReference type="ARBA" id="ARBA00022989"/>
    </source>
</evidence>
<reference evidence="7 8" key="1">
    <citation type="submission" date="2019-01" db="EMBL/GenBank/DDBJ databases">
        <title>A draft genome assembly of the solar-powered sea slug Elysia chlorotica.</title>
        <authorList>
            <person name="Cai H."/>
            <person name="Li Q."/>
            <person name="Fang X."/>
            <person name="Li J."/>
            <person name="Curtis N.E."/>
            <person name="Altenburger A."/>
            <person name="Shibata T."/>
            <person name="Feng M."/>
            <person name="Maeda T."/>
            <person name="Schwartz J.A."/>
            <person name="Shigenobu S."/>
            <person name="Lundholm N."/>
            <person name="Nishiyama T."/>
            <person name="Yang H."/>
            <person name="Hasebe M."/>
            <person name="Li S."/>
            <person name="Pierce S.K."/>
            <person name="Wang J."/>
        </authorList>
    </citation>
    <scope>NUCLEOTIDE SEQUENCE [LARGE SCALE GENOMIC DNA]</scope>
    <source>
        <strain evidence="7">EC2010</strain>
        <tissue evidence="7">Whole organism of an adult</tissue>
    </source>
</reference>
<evidence type="ECO:0000256" key="2">
    <source>
        <dbReference type="ARBA" id="ARBA00022692"/>
    </source>
</evidence>
<dbReference type="EMBL" id="RQTK01000485">
    <property type="protein sequence ID" value="RUS78865.1"/>
    <property type="molecule type" value="Genomic_DNA"/>
</dbReference>
<feature type="domain" description="G-protein coupled receptors family 1 profile" evidence="6">
    <location>
        <begin position="14"/>
        <end position="105"/>
    </location>
</feature>
<feature type="non-terminal residue" evidence="7">
    <location>
        <position position="1"/>
    </location>
</feature>
<gene>
    <name evidence="7" type="ORF">EGW08_013370</name>
</gene>
<evidence type="ECO:0000259" key="6">
    <source>
        <dbReference type="PROSITE" id="PS50262"/>
    </source>
</evidence>
<dbReference type="GO" id="GO:0016020">
    <property type="term" value="C:membrane"/>
    <property type="evidence" value="ECO:0007669"/>
    <property type="project" value="UniProtKB-SubCell"/>
</dbReference>
<feature type="transmembrane region" description="Helical" evidence="5">
    <location>
        <begin position="6"/>
        <end position="25"/>
    </location>
</feature>
<evidence type="ECO:0000256" key="4">
    <source>
        <dbReference type="ARBA" id="ARBA00023136"/>
    </source>
</evidence>
<evidence type="ECO:0000256" key="5">
    <source>
        <dbReference type="SAM" id="Phobius"/>
    </source>
</evidence>
<dbReference type="Proteomes" id="UP000271974">
    <property type="component" value="Unassembled WGS sequence"/>
</dbReference>
<feature type="non-terminal residue" evidence="7">
    <location>
        <position position="105"/>
    </location>
</feature>
<keyword evidence="4 5" id="KW-0472">Membrane</keyword>
<dbReference type="PROSITE" id="PS00237">
    <property type="entry name" value="G_PROTEIN_RECEP_F1_1"/>
    <property type="match status" value="1"/>
</dbReference>
<dbReference type="InterPro" id="IPR000276">
    <property type="entry name" value="GPCR_Rhodpsn"/>
</dbReference>
<feature type="transmembrane region" description="Helical" evidence="5">
    <location>
        <begin position="70"/>
        <end position="91"/>
    </location>
</feature>
<comment type="caution">
    <text evidence="7">The sequence shown here is derived from an EMBL/GenBank/DDBJ whole genome shotgun (WGS) entry which is preliminary data.</text>
</comment>
<dbReference type="PROSITE" id="PS50262">
    <property type="entry name" value="G_PROTEIN_RECEP_F1_2"/>
    <property type="match status" value="1"/>
</dbReference>
<dbReference type="SUPFAM" id="SSF81321">
    <property type="entry name" value="Family A G protein-coupled receptor-like"/>
    <property type="match status" value="1"/>
</dbReference>
<proteinExistence type="predicted"/>
<dbReference type="InterPro" id="IPR017452">
    <property type="entry name" value="GPCR_Rhodpsn_7TM"/>
</dbReference>
<comment type="subcellular location">
    <subcellularLocation>
        <location evidence="1">Membrane</location>
    </subcellularLocation>
</comment>
<organism evidence="7 8">
    <name type="scientific">Elysia chlorotica</name>
    <name type="common">Eastern emerald elysia</name>
    <name type="synonym">Sea slug</name>
    <dbReference type="NCBI Taxonomy" id="188477"/>
    <lineage>
        <taxon>Eukaryota</taxon>
        <taxon>Metazoa</taxon>
        <taxon>Spiralia</taxon>
        <taxon>Lophotrochozoa</taxon>
        <taxon>Mollusca</taxon>
        <taxon>Gastropoda</taxon>
        <taxon>Heterobranchia</taxon>
        <taxon>Euthyneura</taxon>
        <taxon>Panpulmonata</taxon>
        <taxon>Sacoglossa</taxon>
        <taxon>Placobranchoidea</taxon>
        <taxon>Plakobranchidae</taxon>
        <taxon>Elysia</taxon>
    </lineage>
</organism>
<dbReference type="InterPro" id="IPR052954">
    <property type="entry name" value="GPCR-Ligand_Int"/>
</dbReference>
<dbReference type="AlphaFoldDB" id="A0A3S1B3A2"/>
<keyword evidence="8" id="KW-1185">Reference proteome</keyword>
<dbReference type="OrthoDB" id="10011262at2759"/>
<dbReference type="Gene3D" id="1.20.1070.10">
    <property type="entry name" value="Rhodopsin 7-helix transmembrane proteins"/>
    <property type="match status" value="1"/>
</dbReference>
<evidence type="ECO:0000256" key="1">
    <source>
        <dbReference type="ARBA" id="ARBA00004370"/>
    </source>
</evidence>
<dbReference type="GO" id="GO:0004930">
    <property type="term" value="F:G protein-coupled receptor activity"/>
    <property type="evidence" value="ECO:0007669"/>
    <property type="project" value="InterPro"/>
</dbReference>